<sequence length="462" mass="50415">MNNEIRAWYEKYKAECIKLSDKIHGHPERSGEEYYACSVTAAFMEAQGFTVETYCIPPAEKPNCVIARWGSGSPVIGVIGEYDALPGLGQKAVPYYSPLPGPGHGCGHNLMAAGCASAAAAAKAAVKSRGLEGTIVYLACPAEEGGYGKVHMIDKGLFDGIDLCVAWHDEGPFRIAEFIMQALTGILYEFRGKTAHAACCPEEGRSALDAVQLMNIGAEFLREHVPQETRIHYCIPDGGVRPNIVPGYASAYYYVRSRERKSNEEVIKRLDQTAKGAAMMTDTSVSSVCMGGSWESLLNFTLNEILYEAALSVPKPRYTKDEWEFAEELFRNASGREASEDERAGLLSSEIQKPSGEAFYTPGSSDITDVSQIMPVTQFFGGGTVNGLSGHHWSTVAAAGTSIGHKGLLFAGEVMAEFCSRVMEKPEIVSRAKEEFREKKNKSVAYYPVLPENGKMKIYDNK</sequence>
<protein>
    <submittedName>
        <fullName evidence="2">Aminobenzoyl-glutamate utilization protein B</fullName>
    </submittedName>
</protein>
<proteinExistence type="predicted"/>
<dbReference type="FunFam" id="3.30.70.360:FF:000004">
    <property type="entry name" value="Peptidase M20 domain-containing protein 2"/>
    <property type="match status" value="1"/>
</dbReference>
<reference evidence="2 3" key="1">
    <citation type="submission" date="2018-05" db="EMBL/GenBank/DDBJ databases">
        <authorList>
            <person name="Goeker M."/>
            <person name="Huntemann M."/>
            <person name="Clum A."/>
            <person name="Pillay M."/>
            <person name="Palaniappan K."/>
            <person name="Varghese N."/>
            <person name="Mikhailova N."/>
            <person name="Stamatis D."/>
            <person name="Reddy T."/>
            <person name="Daum C."/>
            <person name="Shapiro N."/>
            <person name="Ivanova N."/>
            <person name="Kyrpides N."/>
            <person name="Woyke T."/>
        </authorList>
    </citation>
    <scope>NUCLEOTIDE SEQUENCE [LARGE SCALE GENOMIC DNA]</scope>
    <source>
        <strain evidence="2 3">DSM 26524</strain>
    </source>
</reference>
<organism evidence="2 3">
    <name type="scientific">Murimonas intestini</name>
    <dbReference type="NCBI Taxonomy" id="1337051"/>
    <lineage>
        <taxon>Bacteria</taxon>
        <taxon>Bacillati</taxon>
        <taxon>Bacillota</taxon>
        <taxon>Clostridia</taxon>
        <taxon>Lachnospirales</taxon>
        <taxon>Lachnospiraceae</taxon>
        <taxon>Murimonas</taxon>
    </lineage>
</organism>
<dbReference type="AlphaFoldDB" id="A0AB73SZC4"/>
<dbReference type="GO" id="GO:0071713">
    <property type="term" value="F:para-aminobenzoyl-glutamate hydrolase activity"/>
    <property type="evidence" value="ECO:0007669"/>
    <property type="project" value="TreeGrafter"/>
</dbReference>
<dbReference type="Gene3D" id="3.30.70.360">
    <property type="match status" value="1"/>
</dbReference>
<dbReference type="GO" id="GO:0046657">
    <property type="term" value="P:folic acid catabolic process"/>
    <property type="evidence" value="ECO:0007669"/>
    <property type="project" value="TreeGrafter"/>
</dbReference>
<name>A0AB73SZC4_9FIRM</name>
<accession>A0AB73SZC4</accession>
<dbReference type="PANTHER" id="PTHR30575:SF0">
    <property type="entry name" value="XAA-ARG DIPEPTIDASE"/>
    <property type="match status" value="1"/>
</dbReference>
<comment type="caution">
    <text evidence="2">The sequence shown here is derived from an EMBL/GenBank/DDBJ whole genome shotgun (WGS) entry which is preliminary data.</text>
</comment>
<dbReference type="PANTHER" id="PTHR30575">
    <property type="entry name" value="PEPTIDASE M20"/>
    <property type="match status" value="1"/>
</dbReference>
<dbReference type="InterPro" id="IPR052030">
    <property type="entry name" value="Peptidase_M20/M20A_hydrolases"/>
</dbReference>
<dbReference type="Pfam" id="PF01546">
    <property type="entry name" value="Peptidase_M20"/>
    <property type="match status" value="1"/>
</dbReference>
<dbReference type="RefSeq" id="WP_109748056.1">
    <property type="nucleotide sequence ID" value="NZ_JANKBI010000015.1"/>
</dbReference>
<dbReference type="SUPFAM" id="SSF53187">
    <property type="entry name" value="Zn-dependent exopeptidases"/>
    <property type="match status" value="1"/>
</dbReference>
<dbReference type="GO" id="GO:0005737">
    <property type="term" value="C:cytoplasm"/>
    <property type="evidence" value="ECO:0007669"/>
    <property type="project" value="TreeGrafter"/>
</dbReference>
<dbReference type="InterPro" id="IPR017145">
    <property type="entry name" value="Aminobenzoyl-glu_utiliz_pB"/>
</dbReference>
<evidence type="ECO:0000313" key="3">
    <source>
        <dbReference type="Proteomes" id="UP000245412"/>
    </source>
</evidence>
<dbReference type="InterPro" id="IPR017439">
    <property type="entry name" value="Amidohydrolase"/>
</dbReference>
<dbReference type="EMBL" id="QGGY01000015">
    <property type="protein sequence ID" value="PWJ72876.1"/>
    <property type="molecule type" value="Genomic_DNA"/>
</dbReference>
<evidence type="ECO:0000259" key="1">
    <source>
        <dbReference type="Pfam" id="PF07687"/>
    </source>
</evidence>
<dbReference type="NCBIfam" id="TIGR01891">
    <property type="entry name" value="amidohydrolases"/>
    <property type="match status" value="1"/>
</dbReference>
<evidence type="ECO:0000313" key="2">
    <source>
        <dbReference type="EMBL" id="PWJ72876.1"/>
    </source>
</evidence>
<dbReference type="InterPro" id="IPR011650">
    <property type="entry name" value="Peptidase_M20_dimer"/>
</dbReference>
<dbReference type="InterPro" id="IPR036264">
    <property type="entry name" value="Bact_exopeptidase_dim_dom"/>
</dbReference>
<dbReference type="InterPro" id="IPR002933">
    <property type="entry name" value="Peptidase_M20"/>
</dbReference>
<gene>
    <name evidence="2" type="ORF">C7383_11526</name>
</gene>
<feature type="domain" description="Peptidase M20 dimerisation" evidence="1">
    <location>
        <begin position="189"/>
        <end position="275"/>
    </location>
</feature>
<dbReference type="Gene3D" id="3.40.630.10">
    <property type="entry name" value="Zn peptidases"/>
    <property type="match status" value="2"/>
</dbReference>
<dbReference type="PIRSF" id="PIRSF037227">
    <property type="entry name" value="Aminobenzoyl-glu_utiliz_pB"/>
    <property type="match status" value="1"/>
</dbReference>
<dbReference type="Proteomes" id="UP000245412">
    <property type="component" value="Unassembled WGS sequence"/>
</dbReference>
<keyword evidence="3" id="KW-1185">Reference proteome</keyword>
<dbReference type="Pfam" id="PF07687">
    <property type="entry name" value="M20_dimer"/>
    <property type="match status" value="1"/>
</dbReference>
<dbReference type="SUPFAM" id="SSF55031">
    <property type="entry name" value="Bacterial exopeptidase dimerisation domain"/>
    <property type="match status" value="1"/>
</dbReference>
<dbReference type="GO" id="GO:0016805">
    <property type="term" value="F:dipeptidase activity"/>
    <property type="evidence" value="ECO:0007669"/>
    <property type="project" value="TreeGrafter"/>
</dbReference>